<evidence type="ECO:0000256" key="1">
    <source>
        <dbReference type="ARBA" id="ARBA00023002"/>
    </source>
</evidence>
<sequence length="356" mass="39433">MASIHCLGAGLVGSYVACRLADRGHDVHVHDMQPHRSVVGRIGITIHHGDALEHCEDLGEVDKFGEVDMVINMLPGDIGKIAMNALNEGLYRTVDLSFSDDTPDLHDEKARDWGVSILWDVGIAPGLSNMLLAEAYRRLGPLAKGEVRVGGNPTGPTGGWNYMAPFSPKDVIAEYTRPARVIREGEEVVLPALSERHMIEVPDHGQMEAFLTDGLRSVLNSVPAMEMSEYTVRWPGHIQRFIDERDAGTLDEDELLREWWYDHKMPEFTWMEVRAEGHDGTEMVWRVADYGGDDGSSMARSTGMVTACCVEEWLDDPDMLPPGVHAPEALAPEVVARIIGTMRSERVRIEGPEIST</sequence>
<feature type="domain" description="Saccharopine dehydrogenase-like C-terminal" evidence="3">
    <location>
        <begin position="122"/>
        <end position="345"/>
    </location>
</feature>
<dbReference type="InterPro" id="IPR036291">
    <property type="entry name" value="NAD(P)-bd_dom_sf"/>
</dbReference>
<proteinExistence type="predicted"/>
<dbReference type="EMBL" id="KF900951">
    <property type="protein sequence ID" value="AIF12689.1"/>
    <property type="molecule type" value="Genomic_DNA"/>
</dbReference>
<dbReference type="Pfam" id="PF02558">
    <property type="entry name" value="ApbA"/>
    <property type="match status" value="1"/>
</dbReference>
<feature type="domain" description="Ketopantoate reductase N-terminal" evidence="2">
    <location>
        <begin position="4"/>
        <end position="55"/>
    </location>
</feature>
<dbReference type="InterPro" id="IPR013332">
    <property type="entry name" value="KPR_N"/>
</dbReference>
<dbReference type="GO" id="GO:0016491">
    <property type="term" value="F:oxidoreductase activity"/>
    <property type="evidence" value="ECO:0007669"/>
    <property type="project" value="UniProtKB-KW"/>
</dbReference>
<dbReference type="AlphaFoldDB" id="A0A075H9N4"/>
<organism evidence="4">
    <name type="scientific">uncultured marine group II/III euryarchaeote KM3_57_A03</name>
    <dbReference type="NCBI Taxonomy" id="1456462"/>
    <lineage>
        <taxon>Archaea</taxon>
        <taxon>Methanobacteriati</taxon>
        <taxon>Methanobacteriota</taxon>
        <taxon>environmental samples</taxon>
    </lineage>
</organism>
<dbReference type="InterPro" id="IPR032095">
    <property type="entry name" value="Sacchrp_dh-like_C"/>
</dbReference>
<protein>
    <submittedName>
        <fullName evidence="4">Saccharopine reductase</fullName>
    </submittedName>
</protein>
<dbReference type="Gene3D" id="3.30.360.10">
    <property type="entry name" value="Dihydrodipicolinate Reductase, domain 2"/>
    <property type="match status" value="1"/>
</dbReference>
<evidence type="ECO:0000259" key="2">
    <source>
        <dbReference type="Pfam" id="PF02558"/>
    </source>
</evidence>
<keyword evidence="1" id="KW-0560">Oxidoreductase</keyword>
<dbReference type="PANTHER" id="PTHR11133">
    <property type="entry name" value="SACCHAROPINE DEHYDROGENASE"/>
    <property type="match status" value="1"/>
</dbReference>
<dbReference type="InterPro" id="IPR036188">
    <property type="entry name" value="FAD/NAD-bd_sf"/>
</dbReference>
<dbReference type="Pfam" id="PF16653">
    <property type="entry name" value="Sacchrp_dh_C"/>
    <property type="match status" value="1"/>
</dbReference>
<dbReference type="SUPFAM" id="SSF55347">
    <property type="entry name" value="Glyceraldehyde-3-phosphate dehydrogenase-like, C-terminal domain"/>
    <property type="match status" value="1"/>
</dbReference>
<dbReference type="SUPFAM" id="SSF51735">
    <property type="entry name" value="NAD(P)-binding Rossmann-fold domains"/>
    <property type="match status" value="1"/>
</dbReference>
<dbReference type="InterPro" id="IPR051168">
    <property type="entry name" value="AASS"/>
</dbReference>
<reference evidence="4" key="1">
    <citation type="journal article" date="2014" name="Genome Biol. Evol.">
        <title>Pangenome evidence for extensive interdomain horizontal transfer affecting lineage core and shell genes in uncultured planktonic thaumarchaeota and euryarchaeota.</title>
        <authorList>
            <person name="Deschamps P."/>
            <person name="Zivanovic Y."/>
            <person name="Moreira D."/>
            <person name="Rodriguez-Valera F."/>
            <person name="Lopez-Garcia P."/>
        </authorList>
    </citation>
    <scope>NUCLEOTIDE SEQUENCE</scope>
</reference>
<evidence type="ECO:0000313" key="4">
    <source>
        <dbReference type="EMBL" id="AIF12689.1"/>
    </source>
</evidence>
<accession>A0A075H9N4</accession>
<name>A0A075H9N4_9EURY</name>
<dbReference type="PANTHER" id="PTHR11133:SF22">
    <property type="entry name" value="ALPHA-AMINOADIPIC SEMIALDEHYDE SYNTHASE, MITOCHONDRIAL"/>
    <property type="match status" value="1"/>
</dbReference>
<dbReference type="Gene3D" id="3.50.50.60">
    <property type="entry name" value="FAD/NAD(P)-binding domain"/>
    <property type="match status" value="1"/>
</dbReference>
<evidence type="ECO:0000259" key="3">
    <source>
        <dbReference type="Pfam" id="PF16653"/>
    </source>
</evidence>